<gene>
    <name evidence="1" type="ORF">DWB61_03150</name>
</gene>
<keyword evidence="2" id="KW-1185">Reference proteome</keyword>
<sequence length="109" mass="11829">MKKLFPILFLACLMFCCTEKSGNGNGNGNGEIPILPEVRNPEIYDVENLFSNPLVVVDDIDSAVIIPMDLVSTSPPVKSVPSIPKHTSMEFGVYIQQEGAVKSSSTNNE</sequence>
<dbReference type="RefSeq" id="WP_125029440.1">
    <property type="nucleotide sequence ID" value="NZ_JAPXVP010000002.1"/>
</dbReference>
<comment type="caution">
    <text evidence="1">The sequence shown here is derived from an EMBL/GenBank/DDBJ whole genome shotgun (WGS) entry which is preliminary data.</text>
</comment>
<proteinExistence type="predicted"/>
<protein>
    <submittedName>
        <fullName evidence="1">Uncharacterized protein</fullName>
    </submittedName>
</protein>
<dbReference type="Proteomes" id="UP000285794">
    <property type="component" value="Unassembled WGS sequence"/>
</dbReference>
<evidence type="ECO:0000313" key="1">
    <source>
        <dbReference type="EMBL" id="RRG24130.1"/>
    </source>
</evidence>
<evidence type="ECO:0000313" key="2">
    <source>
        <dbReference type="Proteomes" id="UP000285794"/>
    </source>
</evidence>
<reference evidence="1 2" key="1">
    <citation type="submission" date="2018-07" db="EMBL/GenBank/DDBJ databases">
        <title>Draft genome sequence of Ancylomarina sp. M1P.</title>
        <authorList>
            <person name="Yadav S."/>
            <person name="Villanueva L."/>
            <person name="Damste J.S.S."/>
        </authorList>
    </citation>
    <scope>NUCLEOTIDE SEQUENCE [LARGE SCALE GENOMIC DNA]</scope>
    <source>
        <strain evidence="1 2">M1P</strain>
    </source>
</reference>
<dbReference type="EMBL" id="QQWG01000002">
    <property type="protein sequence ID" value="RRG24130.1"/>
    <property type="molecule type" value="Genomic_DNA"/>
</dbReference>
<dbReference type="AlphaFoldDB" id="A0A425Y701"/>
<name>A0A425Y701_9BACT</name>
<organism evidence="1 2">
    <name type="scientific">Ancylomarina euxinus</name>
    <dbReference type="NCBI Taxonomy" id="2283627"/>
    <lineage>
        <taxon>Bacteria</taxon>
        <taxon>Pseudomonadati</taxon>
        <taxon>Bacteroidota</taxon>
        <taxon>Bacteroidia</taxon>
        <taxon>Marinilabiliales</taxon>
        <taxon>Marinifilaceae</taxon>
        <taxon>Ancylomarina</taxon>
    </lineage>
</organism>
<accession>A0A425Y701</accession>